<comment type="caution">
    <text evidence="1">The sequence shown here is derived from an EMBL/GenBank/DDBJ whole genome shotgun (WGS) entry which is preliminary data.</text>
</comment>
<name>A0A812N844_9DINO</name>
<dbReference type="Proteomes" id="UP000601435">
    <property type="component" value="Unassembled WGS sequence"/>
</dbReference>
<organism evidence="1 2">
    <name type="scientific">Symbiodinium necroappetens</name>
    <dbReference type="NCBI Taxonomy" id="1628268"/>
    <lineage>
        <taxon>Eukaryota</taxon>
        <taxon>Sar</taxon>
        <taxon>Alveolata</taxon>
        <taxon>Dinophyceae</taxon>
        <taxon>Suessiales</taxon>
        <taxon>Symbiodiniaceae</taxon>
        <taxon>Symbiodinium</taxon>
    </lineage>
</organism>
<dbReference type="AlphaFoldDB" id="A0A812N844"/>
<dbReference type="EMBL" id="CAJNJA010012326">
    <property type="protein sequence ID" value="CAE7294105.1"/>
    <property type="molecule type" value="Genomic_DNA"/>
</dbReference>
<evidence type="ECO:0000313" key="1">
    <source>
        <dbReference type="EMBL" id="CAE7294105.1"/>
    </source>
</evidence>
<gene>
    <name evidence="1" type="ORF">SNEC2469_LOCUS7217</name>
</gene>
<proteinExistence type="predicted"/>
<protein>
    <submittedName>
        <fullName evidence="1">Uncharacterized protein</fullName>
    </submittedName>
</protein>
<evidence type="ECO:0000313" key="2">
    <source>
        <dbReference type="Proteomes" id="UP000601435"/>
    </source>
</evidence>
<sequence>DAEWYDDMMEKQASSWTHGEVHESRYVIEQGIKARHLFGLRRRSFPSMQTQKGEGQLLVVGNGTTTAALSEIRNPMSHAHVLQKRRQII</sequence>
<reference evidence="1" key="1">
    <citation type="submission" date="2021-02" db="EMBL/GenBank/DDBJ databases">
        <authorList>
            <person name="Dougan E. K."/>
            <person name="Rhodes N."/>
            <person name="Thang M."/>
            <person name="Chan C."/>
        </authorList>
    </citation>
    <scope>NUCLEOTIDE SEQUENCE</scope>
</reference>
<accession>A0A812N844</accession>
<feature type="non-terminal residue" evidence="1">
    <location>
        <position position="89"/>
    </location>
</feature>
<keyword evidence="2" id="KW-1185">Reference proteome</keyword>